<dbReference type="SUPFAM" id="SSF46785">
    <property type="entry name" value="Winged helix' DNA-binding domain"/>
    <property type="match status" value="1"/>
</dbReference>
<proteinExistence type="inferred from homology"/>
<dbReference type="Gene3D" id="1.10.10.10">
    <property type="entry name" value="Winged helix-like DNA-binding domain superfamily/Winged helix DNA-binding domain"/>
    <property type="match status" value="1"/>
</dbReference>
<evidence type="ECO:0000256" key="1">
    <source>
        <dbReference type="ARBA" id="ARBA00006479"/>
    </source>
</evidence>
<protein>
    <submittedName>
        <fullName evidence="2">ROK family transcriptional regulator</fullName>
    </submittedName>
</protein>
<gene>
    <name evidence="2" type="ORF">GCM10022295_11630</name>
</gene>
<evidence type="ECO:0000313" key="2">
    <source>
        <dbReference type="EMBL" id="GAA3531307.1"/>
    </source>
</evidence>
<name>A0ABP6V9A1_9ACTN</name>
<dbReference type="InterPro" id="IPR043129">
    <property type="entry name" value="ATPase_NBD"/>
</dbReference>
<dbReference type="Proteomes" id="UP001500707">
    <property type="component" value="Unassembled WGS sequence"/>
</dbReference>
<dbReference type="PANTHER" id="PTHR18964">
    <property type="entry name" value="ROK (REPRESSOR, ORF, KINASE) FAMILY"/>
    <property type="match status" value="1"/>
</dbReference>
<accession>A0ABP6V9A1</accession>
<dbReference type="PANTHER" id="PTHR18964:SF149">
    <property type="entry name" value="BIFUNCTIONAL UDP-N-ACETYLGLUCOSAMINE 2-EPIMERASE_N-ACETYLMANNOSAMINE KINASE"/>
    <property type="match status" value="1"/>
</dbReference>
<dbReference type="SUPFAM" id="SSF53067">
    <property type="entry name" value="Actin-like ATPase domain"/>
    <property type="match status" value="2"/>
</dbReference>
<sequence>MPNATHNTTWARGQYGERMLRLLREFGPLTRSELGELSGLSRTTLYEVVSRLVDSGQVIAAVPDSTRRRRGRPAEKLIPNPEAGRVLGIDFGRRAVRVVAVAGDRDDLRHGDLDRDVLGHDHLERHDAISTASEAHSPTAHWPDRIVIARRLVGTLTGGRLRLDALSGVGVAVTGTATDARAPLDRRAMAVMMGRSLGTRVRIDNAARLAALAETVWGAARGQRDVLYLELSDPVGGALVCGGVLHRGAHGRSGEFGHITAEPGGAKCPCGGRGCLQTVASTTAVLEAYRPGADLPDLLAALGSGDPAAHAVLRRAGTHVGRVLAGLVNALEPGIVVVGGELVTAGPTLMESVQSELLANVVRCGSRPSPLVRPAELGDHAAALGAASLLRQPGRDPSHSVGKGLDAAVRMSGGLRAN</sequence>
<comment type="caution">
    <text evidence="2">The sequence shown here is derived from an EMBL/GenBank/DDBJ whole genome shotgun (WGS) entry which is preliminary data.</text>
</comment>
<dbReference type="Gene3D" id="3.30.420.40">
    <property type="match status" value="2"/>
</dbReference>
<dbReference type="EMBL" id="BAABCE010000002">
    <property type="protein sequence ID" value="GAA3531307.1"/>
    <property type="molecule type" value="Genomic_DNA"/>
</dbReference>
<comment type="similarity">
    <text evidence="1">Belongs to the ROK (NagC/XylR) family.</text>
</comment>
<dbReference type="InterPro" id="IPR036390">
    <property type="entry name" value="WH_DNA-bd_sf"/>
</dbReference>
<dbReference type="Pfam" id="PF00480">
    <property type="entry name" value="ROK"/>
    <property type="match status" value="1"/>
</dbReference>
<keyword evidence="3" id="KW-1185">Reference proteome</keyword>
<reference evidence="3" key="1">
    <citation type="journal article" date="2019" name="Int. J. Syst. Evol. Microbiol.">
        <title>The Global Catalogue of Microorganisms (GCM) 10K type strain sequencing project: providing services to taxonomists for standard genome sequencing and annotation.</title>
        <authorList>
            <consortium name="The Broad Institute Genomics Platform"/>
            <consortium name="The Broad Institute Genome Sequencing Center for Infectious Disease"/>
            <person name="Wu L."/>
            <person name="Ma J."/>
        </authorList>
    </citation>
    <scope>NUCLEOTIDE SEQUENCE [LARGE SCALE GENOMIC DNA]</scope>
    <source>
        <strain evidence="3">JCM 17656</strain>
    </source>
</reference>
<organism evidence="2 3">
    <name type="scientific">Streptomyces osmaniensis</name>
    <dbReference type="NCBI Taxonomy" id="593134"/>
    <lineage>
        <taxon>Bacteria</taxon>
        <taxon>Bacillati</taxon>
        <taxon>Actinomycetota</taxon>
        <taxon>Actinomycetes</taxon>
        <taxon>Kitasatosporales</taxon>
        <taxon>Streptomycetaceae</taxon>
        <taxon>Streptomyces</taxon>
    </lineage>
</organism>
<dbReference type="InterPro" id="IPR000600">
    <property type="entry name" value="ROK"/>
</dbReference>
<evidence type="ECO:0000313" key="3">
    <source>
        <dbReference type="Proteomes" id="UP001500707"/>
    </source>
</evidence>
<dbReference type="InterPro" id="IPR036388">
    <property type="entry name" value="WH-like_DNA-bd_sf"/>
</dbReference>